<reference evidence="1" key="1">
    <citation type="journal article" date="2014" name="Front. Microbiol.">
        <title>High frequency of phylogenetically diverse reductive dehalogenase-homologous genes in deep subseafloor sedimentary metagenomes.</title>
        <authorList>
            <person name="Kawai M."/>
            <person name="Futagami T."/>
            <person name="Toyoda A."/>
            <person name="Takaki Y."/>
            <person name="Nishi S."/>
            <person name="Hori S."/>
            <person name="Arai W."/>
            <person name="Tsubouchi T."/>
            <person name="Morono Y."/>
            <person name="Uchiyama I."/>
            <person name="Ito T."/>
            <person name="Fujiyama A."/>
            <person name="Inagaki F."/>
            <person name="Takami H."/>
        </authorList>
    </citation>
    <scope>NUCLEOTIDE SEQUENCE</scope>
    <source>
        <strain evidence="1">Expedition CK06-06</strain>
    </source>
</reference>
<feature type="non-terminal residue" evidence="1">
    <location>
        <position position="1"/>
    </location>
</feature>
<protein>
    <submittedName>
        <fullName evidence="1">Uncharacterized protein</fullName>
    </submittedName>
</protein>
<dbReference type="EMBL" id="BART01024273">
    <property type="protein sequence ID" value="GAH02637.1"/>
    <property type="molecule type" value="Genomic_DNA"/>
</dbReference>
<accession>X1C5J9</accession>
<proteinExistence type="predicted"/>
<organism evidence="1">
    <name type="scientific">marine sediment metagenome</name>
    <dbReference type="NCBI Taxonomy" id="412755"/>
    <lineage>
        <taxon>unclassified sequences</taxon>
        <taxon>metagenomes</taxon>
        <taxon>ecological metagenomes</taxon>
    </lineage>
</organism>
<sequence>APWVGRKPIYMAENASIIVGALADDLTVQTLVNAAGAVQTVNGAAITGATGATRYTVRNQNPLSFTAAGGNVTEGGTVPWVPILPVTVTAGAGGAPPATALIALNAGDVIDVMLWWTVDTVAAAGQYEHNFRTDPLAAVGGIDVVDPDWTNVILPAAAGETQPGNTYGHRMMTTMVASAFGIADGAAADWPNDANVIFYGFYRYL</sequence>
<gene>
    <name evidence="1" type="ORF">S01H4_43907</name>
</gene>
<comment type="caution">
    <text evidence="1">The sequence shown here is derived from an EMBL/GenBank/DDBJ whole genome shotgun (WGS) entry which is preliminary data.</text>
</comment>
<evidence type="ECO:0000313" key="1">
    <source>
        <dbReference type="EMBL" id="GAH02637.1"/>
    </source>
</evidence>
<name>X1C5J9_9ZZZZ</name>
<dbReference type="AlphaFoldDB" id="X1C5J9"/>